<proteinExistence type="inferred from homology"/>
<dbReference type="GO" id="GO:0005886">
    <property type="term" value="C:plasma membrane"/>
    <property type="evidence" value="ECO:0007669"/>
    <property type="project" value="TreeGrafter"/>
</dbReference>
<dbReference type="Gene3D" id="3.30.450.90">
    <property type="match status" value="1"/>
</dbReference>
<feature type="domain" description="Bacterial type II secretion system protein E" evidence="4">
    <location>
        <begin position="553"/>
        <end position="567"/>
    </location>
</feature>
<dbReference type="SUPFAM" id="SSF160246">
    <property type="entry name" value="EspE N-terminal domain-like"/>
    <property type="match status" value="1"/>
</dbReference>
<organism evidence="5 6">
    <name type="scientific">Geomonas terrae</name>
    <dbReference type="NCBI Taxonomy" id="2562681"/>
    <lineage>
        <taxon>Bacteria</taxon>
        <taxon>Pseudomonadati</taxon>
        <taxon>Thermodesulfobacteriota</taxon>
        <taxon>Desulfuromonadia</taxon>
        <taxon>Geobacterales</taxon>
        <taxon>Geobacteraceae</taxon>
        <taxon>Geomonas</taxon>
    </lineage>
</organism>
<dbReference type="PANTHER" id="PTHR30258">
    <property type="entry name" value="TYPE II SECRETION SYSTEM PROTEIN GSPE-RELATED"/>
    <property type="match status" value="1"/>
</dbReference>
<keyword evidence="6" id="KW-1185">Reference proteome</keyword>
<comment type="caution">
    <text evidence="5">The sequence shown here is derived from an EMBL/GenBank/DDBJ whole genome shotgun (WGS) entry which is preliminary data.</text>
</comment>
<dbReference type="CDD" id="cd01129">
    <property type="entry name" value="PulE-GspE-like"/>
    <property type="match status" value="1"/>
</dbReference>
<dbReference type="InterPro" id="IPR037257">
    <property type="entry name" value="T2SS_E_N_sf"/>
</dbReference>
<keyword evidence="3" id="KW-0067">ATP-binding</keyword>
<dbReference type="SUPFAM" id="SSF52540">
    <property type="entry name" value="P-loop containing nucleoside triphosphate hydrolases"/>
    <property type="match status" value="1"/>
</dbReference>
<dbReference type="GO" id="GO:0005524">
    <property type="term" value="F:ATP binding"/>
    <property type="evidence" value="ECO:0007669"/>
    <property type="project" value="UniProtKB-KW"/>
</dbReference>
<protein>
    <submittedName>
        <fullName evidence="5">Type II secretion system protein E</fullName>
    </submittedName>
</protein>
<dbReference type="PROSITE" id="PS00662">
    <property type="entry name" value="T2SP_E"/>
    <property type="match status" value="1"/>
</dbReference>
<accession>A0A4S1CN40</accession>
<evidence type="ECO:0000256" key="1">
    <source>
        <dbReference type="ARBA" id="ARBA00006611"/>
    </source>
</evidence>
<evidence type="ECO:0000259" key="4">
    <source>
        <dbReference type="PROSITE" id="PS00662"/>
    </source>
</evidence>
<dbReference type="AlphaFoldDB" id="A0A4S1CN40"/>
<dbReference type="RefSeq" id="WP_135869055.1">
    <property type="nucleotide sequence ID" value="NZ_SRSC01000001.1"/>
</dbReference>
<dbReference type="Pfam" id="PF00437">
    <property type="entry name" value="T2SSE"/>
    <property type="match status" value="1"/>
</dbReference>
<dbReference type="GO" id="GO:0016887">
    <property type="term" value="F:ATP hydrolysis activity"/>
    <property type="evidence" value="ECO:0007669"/>
    <property type="project" value="TreeGrafter"/>
</dbReference>
<dbReference type="InterPro" id="IPR001482">
    <property type="entry name" value="T2SS/T4SS_dom"/>
</dbReference>
<evidence type="ECO:0000313" key="5">
    <source>
        <dbReference type="EMBL" id="TGU74730.1"/>
    </source>
</evidence>
<dbReference type="Pfam" id="PF05157">
    <property type="entry name" value="MshEN"/>
    <property type="match status" value="1"/>
</dbReference>
<keyword evidence="2" id="KW-0547">Nucleotide-binding</keyword>
<dbReference type="PANTHER" id="PTHR30258:SF1">
    <property type="entry name" value="PROTEIN TRANSPORT PROTEIN HOFB HOMOLOG"/>
    <property type="match status" value="1"/>
</dbReference>
<evidence type="ECO:0000256" key="3">
    <source>
        <dbReference type="ARBA" id="ARBA00022840"/>
    </source>
</evidence>
<evidence type="ECO:0000256" key="2">
    <source>
        <dbReference type="ARBA" id="ARBA00022741"/>
    </source>
</evidence>
<dbReference type="Proteomes" id="UP000306416">
    <property type="component" value="Unassembled WGS sequence"/>
</dbReference>
<name>A0A4S1CN40_9BACT</name>
<dbReference type="InterPro" id="IPR027417">
    <property type="entry name" value="P-loop_NTPase"/>
</dbReference>
<evidence type="ECO:0000313" key="6">
    <source>
        <dbReference type="Proteomes" id="UP000306416"/>
    </source>
</evidence>
<comment type="similarity">
    <text evidence="1">Belongs to the GSP E family.</text>
</comment>
<dbReference type="InterPro" id="IPR007831">
    <property type="entry name" value="T2SS_GspE_N"/>
</dbReference>
<reference evidence="5 6" key="1">
    <citation type="submission" date="2019-04" db="EMBL/GenBank/DDBJ databases">
        <title>Geobacter oryzae sp. nov., ferric-reducing bacteria isolated from paddy soil.</title>
        <authorList>
            <person name="Xu Z."/>
            <person name="Masuda Y."/>
            <person name="Itoh H."/>
            <person name="Senoo K."/>
        </authorList>
    </citation>
    <scope>NUCLEOTIDE SEQUENCE [LARGE SCALE GENOMIC DNA]</scope>
    <source>
        <strain evidence="5 6">Red111</strain>
    </source>
</reference>
<dbReference type="EMBL" id="SRSC01000001">
    <property type="protein sequence ID" value="TGU74730.1"/>
    <property type="molecule type" value="Genomic_DNA"/>
</dbReference>
<dbReference type="Gene3D" id="3.40.50.300">
    <property type="entry name" value="P-loop containing nucleotide triphosphate hydrolases"/>
    <property type="match status" value="1"/>
</dbReference>
<gene>
    <name evidence="5" type="ORF">E4633_04525</name>
</gene>
<dbReference type="Gene3D" id="3.30.300.160">
    <property type="entry name" value="Type II secretion system, protein E, N-terminal domain"/>
    <property type="match status" value="1"/>
</dbReference>
<sequence length="745" mass="82067">MNELRIRLKTGDEVRGVLTRSFKHQDSEIEVQVEGGRETLIFSLDEICYIRFMNPPAGIGGGKETIEEVQTIAGETFRVSVPVNGKFLKGFLGMLHGEESYCTAFFTDSGVRYRQDDRRTGQILEDQGYVSPEKVEAAIRLQSEQAKGGDQDAAILLADAVDEGEAQEHAHMHHARVGDILVESGLVTREQVEAAFKSQKGKKLQVGELLIMKGLITEEQLLSALATKFRLRYIDLDTVIPSDAALGAISEGLATRLKVFPISLEGRTLTVATSSPTDLSIGDNLRFSTNFATELVVAPQQKIAAAIEKYYRNRVDTVDTLLNSMKGEAETVTIEEEADDTRLLFEPDSKIISLVNRILIDAYNQGASDIHFEPGTGNEPLGIRYRIDGECSAAHKVSASYKGAILVRIKIMADLNIAERRRPQSGKILLRYRQKMLEYRVEITPMVGGREAAVLRLLAASKPLPLTGLGLTPHNLERFMDILEKPHGIILCVGPTGSGKTTTLHSALGHINTQERKIWTAEDPVEITQTGLCQVQVNAKIGFTFAEALRSFLRADPDVIMIGEMRDAETSKISIEASLTGHLVFSTLHTNSAPEAAVRLIEMGMDPFNFSDALLGILAQRLAKRLCPNCKKPARDQRQRYDEAVAALRQIAGERPNVIPEFKEVNFMKAVGCDSCGGTGYKGRIALHELMTGSEAVKVAIRHGKGMDELRSIAMDDGMWTLKMDGLLKMMQGETDLEQVLKVCM</sequence>